<name>A0ABT7V3Y9_9ACTN</name>
<comment type="caution">
    <text evidence="4">The sequence shown here is derived from an EMBL/GenBank/DDBJ whole genome shotgun (WGS) entry which is preliminary data.</text>
</comment>
<dbReference type="Pfam" id="PF07510">
    <property type="entry name" value="GmrSD_C"/>
    <property type="match status" value="1"/>
</dbReference>
<keyword evidence="5" id="KW-1185">Reference proteome</keyword>
<proteinExistence type="predicted"/>
<protein>
    <submittedName>
        <fullName evidence="4">DUF4268 domain-containing protein</fullName>
    </submittedName>
</protein>
<dbReference type="RefSeq" id="WP_289511393.1">
    <property type="nucleotide sequence ID" value="NZ_JAUDEA010000008.1"/>
</dbReference>
<organism evidence="4 5">
    <name type="scientific">Thermophilibacter provencensis</name>
    <dbReference type="NCBI Taxonomy" id="1852386"/>
    <lineage>
        <taxon>Bacteria</taxon>
        <taxon>Bacillati</taxon>
        <taxon>Actinomycetota</taxon>
        <taxon>Coriobacteriia</taxon>
        <taxon>Coriobacteriales</taxon>
        <taxon>Atopobiaceae</taxon>
        <taxon>Thermophilibacter</taxon>
    </lineage>
</organism>
<evidence type="ECO:0000259" key="3">
    <source>
        <dbReference type="Pfam" id="PF18755"/>
    </source>
</evidence>
<accession>A0ABT7V3Y9</accession>
<dbReference type="InterPro" id="IPR040843">
    <property type="entry name" value="RAMA"/>
</dbReference>
<dbReference type="Pfam" id="PF03235">
    <property type="entry name" value="GmrSD_N"/>
    <property type="match status" value="1"/>
</dbReference>
<dbReference type="Proteomes" id="UP001529256">
    <property type="component" value="Unassembled WGS sequence"/>
</dbReference>
<dbReference type="PANTHER" id="PTHR35149">
    <property type="entry name" value="SLL5132 PROTEIN"/>
    <property type="match status" value="1"/>
</dbReference>
<evidence type="ECO:0000259" key="1">
    <source>
        <dbReference type="Pfam" id="PF03235"/>
    </source>
</evidence>
<reference evidence="5" key="1">
    <citation type="submission" date="2023-06" db="EMBL/GenBank/DDBJ databases">
        <title>Identification and characterization of horizontal gene transfer across gut microbiota members of farm animals based on homology search.</title>
        <authorList>
            <person name="Zeman M."/>
            <person name="Kubasova T."/>
            <person name="Jahodarova E."/>
            <person name="Nykrynova M."/>
            <person name="Rychlik I."/>
        </authorList>
    </citation>
    <scope>NUCLEOTIDE SEQUENCE [LARGE SCALE GENOMIC DNA]</scope>
    <source>
        <strain evidence="5">153_Feed</strain>
    </source>
</reference>
<dbReference type="InterPro" id="IPR004919">
    <property type="entry name" value="GmrSD_N"/>
</dbReference>
<evidence type="ECO:0000313" key="4">
    <source>
        <dbReference type="EMBL" id="MDM8271309.1"/>
    </source>
</evidence>
<reference evidence="4 5" key="2">
    <citation type="submission" date="2023-06" db="EMBL/GenBank/DDBJ databases">
        <title>Identification and characterization of horizontal gene transfer across gut microbiota members of farm animals based on homology search.</title>
        <authorList>
            <person name="Schwarzerova J."/>
            <person name="Nykrynova M."/>
            <person name="Jureckova K."/>
            <person name="Cejkova D."/>
            <person name="Rychlik I."/>
        </authorList>
    </citation>
    <scope>NUCLEOTIDE SEQUENCE [LARGE SCALE GENOMIC DNA]</scope>
    <source>
        <strain evidence="4 5">153_Feed</strain>
    </source>
</reference>
<reference evidence="4 5" key="3">
    <citation type="submission" date="2023-06" db="EMBL/GenBank/DDBJ databases">
        <authorList>
            <person name="Zeman M."/>
            <person name="Kubasova T."/>
            <person name="Jahodarova E."/>
            <person name="Nykrynova M."/>
            <person name="Rychlik I."/>
        </authorList>
    </citation>
    <scope>NUCLEOTIDE SEQUENCE [LARGE SCALE GENOMIC DNA]</scope>
    <source>
        <strain evidence="4 5">153_Feed</strain>
    </source>
</reference>
<feature type="domain" description="RAMA" evidence="3">
    <location>
        <begin position="590"/>
        <end position="685"/>
    </location>
</feature>
<sequence>MNAIPQSIVSLLTFANQRMVIPVYQRAYSWDEEQCRQLWDDVVAVGRRSSGTHFTGSVVRVLGGEFSASGVNKLLIIDGQQRITTLSLLIIAMAEFAREHPDKLTHVSYDEIIDSGYLVLKYKKGEDHYRLTLSQGDEKTLCSVVDHLENPDIEVVNESHRIVDNLALFRTWLSNIDDPNVVWDGIQRLEIVDITLSQGQDNPQLIFESMNSTGKDLSTADLVRNFVLMGLPMDEQEDIYANYWRKIEETLGADSYDEVFDEFLRNWLTVINAPTSIVARDVYRLFKRHVMDNGYDKPGQMTELLKEIRRYAGHYACITAGACEDKELRVLLARIHALDVSVVNPLLMSFFEDYISGSLSHDDLASMLRTTESYLFRRSVCDVATNSLNKFFSSVIARLNAVRDDGGIIREAYEAILLGEEGTARRMPSDAEFERALRTRDCYAFKRGFYLLTTLENSWHAKDPMDFSGGTFSIEHIMPQNALNSAEWREMLGDDCERVYEELINTLGNLTLTAYNPELSDAPFAEKKAHLKGGFDQDYLVISKELHDLEKWNEGAICTRAKRLAERALEVWPFPELSADVVASYKPIKKATPTMKSMTFRAVCTMAKIVPGTELVASEGDRAVVATVTDDYGIRLFNGDVLESPSRAAERMKELVTGKRISTNGWKYWSVGETGSSLYDIRAKCLVETPNPDLKSLFWDGFYDYCAERQDFVSAYADPSGRAENNGWYATFGLGMRGVHATAYFVQRDGWVGVNLWFTDASLYEGLVARGEEVEVLLADLGGKISWREPSEKTRELQVRLDADVSPGRWDEVYAWLVTGLLRMRTVAKMLRVERDGVGAEYYGHVKQLGESDFDEPGILIKISNVNLSEMSAQELYDRVRGNWRVGLTRARNAKLAFGVCGGRIVEVYRIDEWLPAGQDEASESGDGRYQFVGHLADDELRERYKGQAVASLCSGQNPIRYVGGA</sequence>
<feature type="domain" description="GmrSD restriction endonucleases N-terminal" evidence="1">
    <location>
        <begin position="14"/>
        <end position="227"/>
    </location>
</feature>
<gene>
    <name evidence="4" type="ORF">QUW25_06460</name>
</gene>
<dbReference type="InterPro" id="IPR011089">
    <property type="entry name" value="GmrSD_C"/>
</dbReference>
<dbReference type="PANTHER" id="PTHR35149:SF2">
    <property type="entry name" value="DUF262 DOMAIN-CONTAINING PROTEIN"/>
    <property type="match status" value="1"/>
</dbReference>
<evidence type="ECO:0000259" key="2">
    <source>
        <dbReference type="Pfam" id="PF07510"/>
    </source>
</evidence>
<feature type="domain" description="GmrSD restriction endonucleases C-terminal" evidence="2">
    <location>
        <begin position="427"/>
        <end position="566"/>
    </location>
</feature>
<dbReference type="Pfam" id="PF18755">
    <property type="entry name" value="RAMA"/>
    <property type="match status" value="1"/>
</dbReference>
<evidence type="ECO:0000313" key="5">
    <source>
        <dbReference type="Proteomes" id="UP001529256"/>
    </source>
</evidence>
<dbReference type="EMBL" id="JAUDEA010000008">
    <property type="protein sequence ID" value="MDM8271309.1"/>
    <property type="molecule type" value="Genomic_DNA"/>
</dbReference>